<protein>
    <recommendedName>
        <fullName evidence="3">Uridine kinase</fullName>
    </recommendedName>
</protein>
<dbReference type="PANTHER" id="PTHR10285">
    <property type="entry name" value="URIDINE KINASE"/>
    <property type="match status" value="1"/>
</dbReference>
<dbReference type="Gene3D" id="3.40.50.300">
    <property type="entry name" value="P-loop containing nucleotide triphosphate hydrolases"/>
    <property type="match status" value="1"/>
</dbReference>
<dbReference type="AlphaFoldDB" id="A0A7X5HU04"/>
<dbReference type="Proteomes" id="UP000461585">
    <property type="component" value="Unassembled WGS sequence"/>
</dbReference>
<accession>A0A7X5HU04</accession>
<reference evidence="1 2" key="1">
    <citation type="submission" date="2020-01" db="EMBL/GenBank/DDBJ databases">
        <title>Anaeroalcalibacter tamaniensis gen. nov., sp. nov., moderately halophilic strictly anaerobic fermenter bacterium from mud volcano of Taman peninsula.</title>
        <authorList>
            <person name="Frolova A."/>
            <person name="Merkel A.Y."/>
            <person name="Slobodkin A.I."/>
        </authorList>
    </citation>
    <scope>NUCLEOTIDE SEQUENCE [LARGE SCALE GENOMIC DNA]</scope>
    <source>
        <strain evidence="1 2">F-3ap</strain>
    </source>
</reference>
<dbReference type="InterPro" id="IPR027417">
    <property type="entry name" value="P-loop_NTPase"/>
</dbReference>
<gene>
    <name evidence="1" type="ORF">GXN74_02620</name>
</gene>
<proteinExistence type="predicted"/>
<evidence type="ECO:0008006" key="3">
    <source>
        <dbReference type="Google" id="ProtNLM"/>
    </source>
</evidence>
<dbReference type="EMBL" id="JAAEEH010000004">
    <property type="protein sequence ID" value="NDL66642.1"/>
    <property type="molecule type" value="Genomic_DNA"/>
</dbReference>
<evidence type="ECO:0000313" key="2">
    <source>
        <dbReference type="Proteomes" id="UP000461585"/>
    </source>
</evidence>
<dbReference type="SUPFAM" id="SSF52540">
    <property type="entry name" value="P-loop containing nucleoside triphosphate hydrolases"/>
    <property type="match status" value="1"/>
</dbReference>
<organism evidence="1 2">
    <name type="scientific">Anaerotalea alkaliphila</name>
    <dbReference type="NCBI Taxonomy" id="2662126"/>
    <lineage>
        <taxon>Bacteria</taxon>
        <taxon>Bacillati</taxon>
        <taxon>Bacillota</taxon>
        <taxon>Clostridia</taxon>
        <taxon>Eubacteriales</taxon>
        <taxon>Anaerotalea</taxon>
    </lineage>
</organism>
<keyword evidence="2" id="KW-1185">Reference proteome</keyword>
<comment type="caution">
    <text evidence="1">The sequence shown here is derived from an EMBL/GenBank/DDBJ whole genome shotgun (WGS) entry which is preliminary data.</text>
</comment>
<evidence type="ECO:0000313" key="1">
    <source>
        <dbReference type="EMBL" id="NDL66642.1"/>
    </source>
</evidence>
<name>A0A7X5HU04_9FIRM</name>
<sequence>MGSWYGELLARIDGLFAGRERVLVAIDGNSGAGKSSLAGMLGVVYDCNVFHMDDFFLQPFQRTRERLGQPGGNVDHERFLAEVLGGLETGKPFRYRIFDCRTMAFGGEVLVRPKALNIVEGCYSMHPALGQPYDLKVFLQVPKDVQMERILARSGPVLGRRFREEWIPMEDAYFRAMDIPAGCDLVIDGTERN</sequence>
<dbReference type="RefSeq" id="WP_162369367.1">
    <property type="nucleotide sequence ID" value="NZ_JAAEEH010000004.1"/>
</dbReference>